<accession>A0A7C4HDY6</accession>
<comment type="cofactor">
    <cofactor evidence="1">
        <name>pyridoxal 5'-phosphate</name>
        <dbReference type="ChEBI" id="CHEBI:597326"/>
    </cofactor>
</comment>
<evidence type="ECO:0000256" key="5">
    <source>
        <dbReference type="ARBA" id="ARBA00022679"/>
    </source>
</evidence>
<gene>
    <name evidence="8" type="ORF">ENU14_06970</name>
</gene>
<organism evidence="8">
    <name type="scientific">Staphylothermus marinus</name>
    <dbReference type="NCBI Taxonomy" id="2280"/>
    <lineage>
        <taxon>Archaea</taxon>
        <taxon>Thermoproteota</taxon>
        <taxon>Thermoprotei</taxon>
        <taxon>Desulfurococcales</taxon>
        <taxon>Desulfurococcaceae</taxon>
        <taxon>Staphylothermus</taxon>
    </lineage>
</organism>
<dbReference type="GO" id="GO:1901605">
    <property type="term" value="P:alpha-amino acid metabolic process"/>
    <property type="evidence" value="ECO:0007669"/>
    <property type="project" value="TreeGrafter"/>
</dbReference>
<evidence type="ECO:0000259" key="7">
    <source>
        <dbReference type="Pfam" id="PF00155"/>
    </source>
</evidence>
<dbReference type="Gene3D" id="3.40.640.10">
    <property type="entry name" value="Type I PLP-dependent aspartate aminotransferase-like (Major domain)"/>
    <property type="match status" value="1"/>
</dbReference>
<keyword evidence="6" id="KW-0663">Pyridoxal phosphate</keyword>
<dbReference type="SUPFAM" id="SSF53383">
    <property type="entry name" value="PLP-dependent transferases"/>
    <property type="match status" value="1"/>
</dbReference>
<reference evidence="8" key="1">
    <citation type="journal article" date="2020" name="mSystems">
        <title>Genome- and Community-Level Interaction Insights into Carbon Utilization and Element Cycling Functions of Hydrothermarchaeota in Hydrothermal Sediment.</title>
        <authorList>
            <person name="Zhou Z."/>
            <person name="Liu Y."/>
            <person name="Xu W."/>
            <person name="Pan J."/>
            <person name="Luo Z.H."/>
            <person name="Li M."/>
        </authorList>
    </citation>
    <scope>NUCLEOTIDE SEQUENCE [LARGE SCALE GENOMIC DNA]</scope>
    <source>
        <strain evidence="8">SpSt-642</strain>
    </source>
</reference>
<evidence type="ECO:0000256" key="4">
    <source>
        <dbReference type="ARBA" id="ARBA00022576"/>
    </source>
</evidence>
<dbReference type="PANTHER" id="PTHR42790">
    <property type="entry name" value="AMINOTRANSFERASE"/>
    <property type="match status" value="1"/>
</dbReference>
<name>A0A7C4HDY6_STAMA</name>
<protein>
    <submittedName>
        <fullName evidence="8">PLP-dependent aminotransferase family protein</fullName>
    </submittedName>
</protein>
<dbReference type="FunFam" id="3.40.640.10:FF:000053">
    <property type="entry name" value="Aminotransferase, class I"/>
    <property type="match status" value="1"/>
</dbReference>
<dbReference type="Pfam" id="PF00155">
    <property type="entry name" value="Aminotran_1_2"/>
    <property type="match status" value="1"/>
</dbReference>
<proteinExistence type="inferred from homology"/>
<keyword evidence="5 8" id="KW-0808">Transferase</keyword>
<keyword evidence="4 8" id="KW-0032">Aminotransferase</keyword>
<comment type="subunit">
    <text evidence="3">Homodimer.</text>
</comment>
<feature type="domain" description="Aminotransferase class I/classII large" evidence="7">
    <location>
        <begin position="31"/>
        <end position="397"/>
    </location>
</feature>
<dbReference type="CDD" id="cd00609">
    <property type="entry name" value="AAT_like"/>
    <property type="match status" value="1"/>
</dbReference>
<dbReference type="GO" id="GO:0008483">
    <property type="term" value="F:transaminase activity"/>
    <property type="evidence" value="ECO:0007669"/>
    <property type="project" value="UniProtKB-KW"/>
</dbReference>
<evidence type="ECO:0000256" key="6">
    <source>
        <dbReference type="ARBA" id="ARBA00022898"/>
    </source>
</evidence>
<dbReference type="Gene3D" id="3.90.1150.10">
    <property type="entry name" value="Aspartate Aminotransferase, domain 1"/>
    <property type="match status" value="1"/>
</dbReference>
<sequence>MIDYEKYLSNIAKSMRASEIRELLAAISVRKDIISLAGGAPDPATFPKSKLAEISVKVITEYGDSSLQYSETKGVRFVREILVEFLEKIRGFKANVDDVLITTGSQQALDIIARALIDPGDIVITENPTYLAALGSFRMAGANIIGVKIDEFGMKTDLLEDTVKKIISEGGRIKFIYVIPVAQNPAGTTMSTDRKKHLIEIASKYDLLIVEDDPYSYFTYEPNVDTTSLKTMDKEERVIYISTISKILAPGLRIGWIVSPDNLTRRFEIVKQYLDLHTPTLNQYILGEILKSDIIFEHISKLAPYYKVKRDTIVKAIEEYFPKDIWYTKPVGGLFVFVYVNIKGFNATKLMPIALDKYKVAYVPGQSFHPDGSGANSMRLNFSFPPPEKIEDGIRRLGDMIRNETGLTS</sequence>
<evidence type="ECO:0000256" key="3">
    <source>
        <dbReference type="ARBA" id="ARBA00011738"/>
    </source>
</evidence>
<dbReference type="InterPro" id="IPR015421">
    <property type="entry name" value="PyrdxlP-dep_Trfase_major"/>
</dbReference>
<comment type="caution">
    <text evidence="8">The sequence shown here is derived from an EMBL/GenBank/DDBJ whole genome shotgun (WGS) entry which is preliminary data.</text>
</comment>
<dbReference type="InterPro" id="IPR015424">
    <property type="entry name" value="PyrdxlP-dep_Trfase"/>
</dbReference>
<dbReference type="GO" id="GO:0030170">
    <property type="term" value="F:pyridoxal phosphate binding"/>
    <property type="evidence" value="ECO:0007669"/>
    <property type="project" value="InterPro"/>
</dbReference>
<evidence type="ECO:0000313" key="8">
    <source>
        <dbReference type="EMBL" id="HGM59307.1"/>
    </source>
</evidence>
<dbReference type="InterPro" id="IPR004839">
    <property type="entry name" value="Aminotransferase_I/II_large"/>
</dbReference>
<comment type="similarity">
    <text evidence="2">Belongs to the class-I pyridoxal-phosphate-dependent aminotransferase family.</text>
</comment>
<dbReference type="EMBL" id="DTBJ01000057">
    <property type="protein sequence ID" value="HGM59307.1"/>
    <property type="molecule type" value="Genomic_DNA"/>
</dbReference>
<dbReference type="PANTHER" id="PTHR42790:SF19">
    <property type="entry name" value="KYNURENINE_ALPHA-AMINOADIPATE AMINOTRANSFERASE, MITOCHONDRIAL"/>
    <property type="match status" value="1"/>
</dbReference>
<dbReference type="InterPro" id="IPR050859">
    <property type="entry name" value="Class-I_PLP-dep_aminotransf"/>
</dbReference>
<dbReference type="AlphaFoldDB" id="A0A7C4HDY6"/>
<evidence type="ECO:0000256" key="1">
    <source>
        <dbReference type="ARBA" id="ARBA00001933"/>
    </source>
</evidence>
<evidence type="ECO:0000256" key="2">
    <source>
        <dbReference type="ARBA" id="ARBA00007441"/>
    </source>
</evidence>
<dbReference type="InterPro" id="IPR015422">
    <property type="entry name" value="PyrdxlP-dep_Trfase_small"/>
</dbReference>